<evidence type="ECO:0000313" key="1">
    <source>
        <dbReference type="EMBL" id="CAI3978595.1"/>
    </source>
</evidence>
<sequence>MAQVEHMDGKDCIRVLGALAQVSQKPEPAALQSLGVQLSERLGDISTSDMAGLAENLAVVSAPVAPVFARLSFAFSKRVSVANPRQLTQVASAFARARLADRRLMPRLAQGALKQLHLFSPQDLSAFMSSFAALGLCHEPLLTGSAKVVVQLGPRLSAMDLALVAFSYAQFFLVFPSVVSLLQERLPSCAHELPKDRLAELTVSCARLEVRPKELLATFARNLDLVSLSDELFGQVPKSLSSLGLASSPSIQQQLEQECRKRLDQHNRSLDVGAANTGSPWWLLDILECLAGAADECRSSQSGVVPSFWQTTFNALCPVLVGLVSHLTSTEAATLYRSLRHLPPSLVRPEKSSQLHEELALRCMGLATVEAFDFIQLTSVVYSQLCLYPELCLSEHANPSWTALSSSWKTTSEAWKRFEGHQPEAQDAQSQFQVSVLSMAFGLEKSLVASPESSRHRPVALELQEHIRACGCDVQGPQWEGPFKIDAVTDGISFCLMPEDAYFKKLSGSFSSAQAPLEENKLELCHERAAQLWLLNLASRKVVPIAFETWRRSSAQERQRMIQQTLKPTESQLDQKSSTQRQMLMCLIC</sequence>
<organism evidence="1">
    <name type="scientific">Cladocopium goreaui</name>
    <dbReference type="NCBI Taxonomy" id="2562237"/>
    <lineage>
        <taxon>Eukaryota</taxon>
        <taxon>Sar</taxon>
        <taxon>Alveolata</taxon>
        <taxon>Dinophyceae</taxon>
        <taxon>Suessiales</taxon>
        <taxon>Symbiodiniaceae</taxon>
        <taxon>Cladocopium</taxon>
    </lineage>
</organism>
<gene>
    <name evidence="1" type="ORF">C1SCF055_LOCUS6633</name>
</gene>
<dbReference type="Proteomes" id="UP001152797">
    <property type="component" value="Unassembled WGS sequence"/>
</dbReference>
<reference evidence="1" key="1">
    <citation type="submission" date="2022-10" db="EMBL/GenBank/DDBJ databases">
        <authorList>
            <person name="Chen Y."/>
            <person name="Dougan E. K."/>
            <person name="Chan C."/>
            <person name="Rhodes N."/>
            <person name="Thang M."/>
        </authorList>
    </citation>
    <scope>NUCLEOTIDE SEQUENCE</scope>
</reference>
<evidence type="ECO:0000313" key="3">
    <source>
        <dbReference type="Proteomes" id="UP001152797"/>
    </source>
</evidence>
<reference evidence="2 3" key="2">
    <citation type="submission" date="2024-05" db="EMBL/GenBank/DDBJ databases">
        <authorList>
            <person name="Chen Y."/>
            <person name="Shah S."/>
            <person name="Dougan E. K."/>
            <person name="Thang M."/>
            <person name="Chan C."/>
        </authorList>
    </citation>
    <scope>NUCLEOTIDE SEQUENCE [LARGE SCALE GENOMIC DNA]</scope>
</reference>
<dbReference type="EMBL" id="CAMXCT030000424">
    <property type="protein sequence ID" value="CAL4765907.1"/>
    <property type="molecule type" value="Genomic_DNA"/>
</dbReference>
<dbReference type="EMBL" id="CAMXCT010000424">
    <property type="protein sequence ID" value="CAI3978595.1"/>
    <property type="molecule type" value="Genomic_DNA"/>
</dbReference>
<dbReference type="OrthoDB" id="426302at2759"/>
<evidence type="ECO:0000313" key="2">
    <source>
        <dbReference type="EMBL" id="CAL4765907.1"/>
    </source>
</evidence>
<dbReference type="AlphaFoldDB" id="A0A9P1BTW3"/>
<proteinExistence type="predicted"/>
<name>A0A9P1BTW3_9DINO</name>
<comment type="caution">
    <text evidence="1">The sequence shown here is derived from an EMBL/GenBank/DDBJ whole genome shotgun (WGS) entry which is preliminary data.</text>
</comment>
<accession>A0A9P1BTW3</accession>
<protein>
    <submittedName>
        <fullName evidence="2">2-epi-5-epi-valiolone synthase</fullName>
    </submittedName>
</protein>
<dbReference type="EMBL" id="CAMXCT020000424">
    <property type="protein sequence ID" value="CAL1131970.1"/>
    <property type="molecule type" value="Genomic_DNA"/>
</dbReference>
<keyword evidence="3" id="KW-1185">Reference proteome</keyword>